<feature type="transmembrane region" description="Helical" evidence="1">
    <location>
        <begin position="93"/>
        <end position="113"/>
    </location>
</feature>
<organism evidence="2 3">
    <name type="scientific">Methanolacinia petrolearia (strain DSM 11571 / OCM 486 / SEBR 4847)</name>
    <name type="common">Methanoplanus petrolearius</name>
    <dbReference type="NCBI Taxonomy" id="679926"/>
    <lineage>
        <taxon>Archaea</taxon>
        <taxon>Methanobacteriati</taxon>
        <taxon>Methanobacteriota</taxon>
        <taxon>Stenosarchaea group</taxon>
        <taxon>Methanomicrobia</taxon>
        <taxon>Methanomicrobiales</taxon>
        <taxon>Methanomicrobiaceae</taxon>
        <taxon>Methanolacinia</taxon>
    </lineage>
</organism>
<dbReference type="Proteomes" id="UP000006565">
    <property type="component" value="Chromosome"/>
</dbReference>
<keyword evidence="1" id="KW-1133">Transmembrane helix</keyword>
<dbReference type="EMBL" id="CP002117">
    <property type="protein sequence ID" value="ADN35672.1"/>
    <property type="molecule type" value="Genomic_DNA"/>
</dbReference>
<feature type="transmembrane region" description="Helical" evidence="1">
    <location>
        <begin position="69"/>
        <end position="87"/>
    </location>
</feature>
<keyword evidence="1" id="KW-0472">Membrane</keyword>
<dbReference type="AlphaFoldDB" id="E1RJM5"/>
<evidence type="ECO:0000256" key="1">
    <source>
        <dbReference type="SAM" id="Phobius"/>
    </source>
</evidence>
<dbReference type="STRING" id="679926.Mpet_0904"/>
<dbReference type="HOGENOM" id="CLU_1976544_0_0_2"/>
<gene>
    <name evidence="2" type="ordered locus">Mpet_0904</name>
</gene>
<keyword evidence="3" id="KW-1185">Reference proteome</keyword>
<name>E1RJM5_METP4</name>
<accession>E1RJM5</accession>
<dbReference type="KEGG" id="mpi:Mpet_0904"/>
<sequence>MEPNNFDRIHDDMKEWDKKLDEKEEFSQLLSKNSITLLLIDHIVNIEINQNKIIEMLENNEDHWVLKQLPSLFIMLTAMLIASIALFKEPYGFIQIIFTMIFVAVALIGIALVERNKIIRKNSHKK</sequence>
<evidence type="ECO:0000313" key="2">
    <source>
        <dbReference type="EMBL" id="ADN35672.1"/>
    </source>
</evidence>
<proteinExistence type="predicted"/>
<keyword evidence="1" id="KW-0812">Transmembrane</keyword>
<dbReference type="GeneID" id="9743362"/>
<protein>
    <submittedName>
        <fullName evidence="2">Uncharacterized protein</fullName>
    </submittedName>
</protein>
<dbReference type="RefSeq" id="WP_013328850.1">
    <property type="nucleotide sequence ID" value="NC_014507.1"/>
</dbReference>
<reference evidence="2 3" key="1">
    <citation type="journal article" date="2010" name="Stand. Genomic Sci.">
        <title>Complete genome sequence of Methanoplanus petrolearius type strain (SEBR 4847).</title>
        <authorList>
            <person name="Brambilla E."/>
            <person name="Djao O.D."/>
            <person name="Daligault H."/>
            <person name="Lapidus A."/>
            <person name="Lucas S."/>
            <person name="Hammon N."/>
            <person name="Nolan M."/>
            <person name="Tice H."/>
            <person name="Cheng J.F."/>
            <person name="Han C."/>
            <person name="Tapia R."/>
            <person name="Goodwin L."/>
            <person name="Pitluck S."/>
            <person name="Liolios K."/>
            <person name="Ivanova N."/>
            <person name="Mavromatis K."/>
            <person name="Mikhailova N."/>
            <person name="Pati A."/>
            <person name="Chen A."/>
            <person name="Palaniappan K."/>
            <person name="Land M."/>
            <person name="Hauser L."/>
            <person name="Chang Y.J."/>
            <person name="Jeffries C.D."/>
            <person name="Rohde M."/>
            <person name="Spring S."/>
            <person name="Sikorski J."/>
            <person name="Goker M."/>
            <person name="Woyke T."/>
            <person name="Bristow J."/>
            <person name="Eisen J.A."/>
            <person name="Markowitz V."/>
            <person name="Hugenholtz P."/>
            <person name="Kyrpides N.C."/>
            <person name="Klenk H.P."/>
        </authorList>
    </citation>
    <scope>NUCLEOTIDE SEQUENCE [LARGE SCALE GENOMIC DNA]</scope>
    <source>
        <strain evidence="3">DSM 11571 / OCM 486 / SEBR 4847</strain>
    </source>
</reference>
<evidence type="ECO:0000313" key="3">
    <source>
        <dbReference type="Proteomes" id="UP000006565"/>
    </source>
</evidence>